<dbReference type="STRING" id="146020.RMCB_5472"/>
<gene>
    <name evidence="2" type="ORF">RMCB_5472</name>
</gene>
<name>A0A100W4B1_9MYCO</name>
<dbReference type="AlphaFoldDB" id="A0A100W4B1"/>
<organism evidence="2 3">
    <name type="scientific">Mycolicibacterium brisbanense</name>
    <dbReference type="NCBI Taxonomy" id="146020"/>
    <lineage>
        <taxon>Bacteria</taxon>
        <taxon>Bacillati</taxon>
        <taxon>Actinomycetota</taxon>
        <taxon>Actinomycetes</taxon>
        <taxon>Mycobacteriales</taxon>
        <taxon>Mycobacteriaceae</taxon>
        <taxon>Mycolicibacterium</taxon>
    </lineage>
</organism>
<keyword evidence="1" id="KW-0812">Transmembrane</keyword>
<evidence type="ECO:0000313" key="2">
    <source>
        <dbReference type="EMBL" id="GAS91376.1"/>
    </source>
</evidence>
<keyword evidence="1" id="KW-0472">Membrane</keyword>
<evidence type="ECO:0000256" key="1">
    <source>
        <dbReference type="SAM" id="Phobius"/>
    </source>
</evidence>
<keyword evidence="1" id="KW-1133">Transmembrane helix</keyword>
<sequence>MTIAQSPTNGVPSAAVRPHQDCPTGTLWEGLKSGLPPVWSRTAPWRQAVQRRRVMLLDDLAGLNLGETPCQAAVRDYLVKDLLEDANHASQAWVGPLKWWWGTEIERAWSRLREVDERMVELVDAATLPVYAARAAQRGHAYLDAADPQLQQLDKLREQPNPDEAQLRSATAEVLRAAHAKADHANREARYLRNRLLIATIFCIVFAGATLVTQGLVQSVNFVDKSADWHAAGWICLGVVMLFGAIGALFTAIPAVSKIPTNFGPFNLPLQQGLLKIAFGPLVAVVGLALLGNGVGPMKPPQTVPDLLLMAVIFGAGQHAVTRYVDKRAGQILTAAAPTPAAHNTGRNSASTG</sequence>
<comment type="caution">
    <text evidence="2">The sequence shown here is derived from an EMBL/GenBank/DDBJ whole genome shotgun (WGS) entry which is preliminary data.</text>
</comment>
<reference evidence="3" key="1">
    <citation type="journal article" date="2016" name="Genome Announc.">
        <title>Draft Genome Sequences of Five Rapidly Growing Mycobacterium Species, M. thermoresistibile, M. fortuitum subsp. acetamidolyticum, M. canariasense, M. brisbanense, and M. novocastrense.</title>
        <authorList>
            <person name="Katahira K."/>
            <person name="Ogura Y."/>
            <person name="Gotoh Y."/>
            <person name="Hayashi T."/>
        </authorList>
    </citation>
    <scope>NUCLEOTIDE SEQUENCE [LARGE SCALE GENOMIC DNA]</scope>
    <source>
        <strain evidence="3">JCM15654</strain>
    </source>
</reference>
<dbReference type="Proteomes" id="UP000069620">
    <property type="component" value="Unassembled WGS sequence"/>
</dbReference>
<reference evidence="3" key="2">
    <citation type="submission" date="2016-02" db="EMBL/GenBank/DDBJ databases">
        <title>Draft genome sequence of five rapidly growing Mycobacterium species.</title>
        <authorList>
            <person name="Katahira K."/>
            <person name="Gotou Y."/>
            <person name="Iida K."/>
            <person name="Ogura Y."/>
            <person name="Hayashi T."/>
        </authorList>
    </citation>
    <scope>NUCLEOTIDE SEQUENCE [LARGE SCALE GENOMIC DNA]</scope>
    <source>
        <strain evidence="3">JCM15654</strain>
    </source>
</reference>
<feature type="transmembrane region" description="Helical" evidence="1">
    <location>
        <begin position="307"/>
        <end position="325"/>
    </location>
</feature>
<dbReference type="OrthoDB" id="3400507at2"/>
<evidence type="ECO:0008006" key="4">
    <source>
        <dbReference type="Google" id="ProtNLM"/>
    </source>
</evidence>
<proteinExistence type="predicted"/>
<keyword evidence="3" id="KW-1185">Reference proteome</keyword>
<evidence type="ECO:0000313" key="3">
    <source>
        <dbReference type="Proteomes" id="UP000069620"/>
    </source>
</evidence>
<dbReference type="RefSeq" id="WP_131805586.1">
    <property type="nucleotide sequence ID" value="NZ_BCSX01000047.1"/>
</dbReference>
<accession>A0A100W4B1</accession>
<feature type="transmembrane region" description="Helical" evidence="1">
    <location>
        <begin position="229"/>
        <end position="253"/>
    </location>
</feature>
<protein>
    <recommendedName>
        <fullName evidence="4">Transmembrane protein</fullName>
    </recommendedName>
</protein>
<feature type="transmembrane region" description="Helical" evidence="1">
    <location>
        <begin position="196"/>
        <end position="217"/>
    </location>
</feature>
<feature type="transmembrane region" description="Helical" evidence="1">
    <location>
        <begin position="274"/>
        <end position="295"/>
    </location>
</feature>
<dbReference type="EMBL" id="BCSX01000047">
    <property type="protein sequence ID" value="GAS91376.1"/>
    <property type="molecule type" value="Genomic_DNA"/>
</dbReference>